<evidence type="ECO:0000313" key="2">
    <source>
        <dbReference type="EMBL" id="PIE95583.1"/>
    </source>
</evidence>
<dbReference type="AlphaFoldDB" id="A0A2G6QFH8"/>
<sequence>MKHSIIKEKADEIILSQRSLLYGLEPLERGNVQVECLSSYICRLACAHNISVGALFTEYIYPRMQSYSYFKKNINHQKLLDGSTVNHIGTIAQNLIDIIESLTDIKRLDEISLLNWNGILNKRSAIINSKKRWCPNCISEWALNHKPIYEPLLWHLKELKICSIHKMPLQDECDECGRTSPYFTAKIKLGFCSYCNAFLGQEHIKRNKESLTNREKYFLSGYSELLTMNHSINGFPTTHSVRKFFKYLKENNHKISFKAFSDNLNAFNNKRIGTWFANQHLPPLEFWSRISEITNIPIHSLLMEKNNYDVLMPYLQRKTRKKVEPWPDIENTQQILLDYIKKDNNSLNFTEVAESLGLNRKSVEYHFPELISIIVERNKLYRDNERDFNQERIKLKLENILKDPFMNKISLKKTLMLLEVSYKVARRLYPELCDEIIKRHKIYKTKVKNERIKRDKTDIKEIIYSYHNRGVYPSDTLICKVFPRAIIFKQKYYRDFRNEVRKELGYDL</sequence>
<evidence type="ECO:0000259" key="1">
    <source>
        <dbReference type="Pfam" id="PF06527"/>
    </source>
</evidence>
<name>A0A2G6QFH8_9BACI</name>
<dbReference type="RefSeq" id="WP_099684112.1">
    <property type="nucleotide sequence ID" value="NZ_NWUW01000005.1"/>
</dbReference>
<feature type="domain" description="TniQ" evidence="1">
    <location>
        <begin position="33"/>
        <end position="169"/>
    </location>
</feature>
<gene>
    <name evidence="2" type="ORF">CO726_09785</name>
</gene>
<keyword evidence="3" id="KW-1185">Reference proteome</keyword>
<proteinExistence type="predicted"/>
<reference evidence="2 3" key="1">
    <citation type="submission" date="2017-09" db="EMBL/GenBank/DDBJ databases">
        <title>Biocontrol bacteria screening and application from spent mushroom substrate.</title>
        <authorList>
            <person name="Sun X."/>
        </authorList>
    </citation>
    <scope>NUCLEOTIDE SEQUENCE [LARGE SCALE GENOMIC DNA]</scope>
    <source>
        <strain evidence="2 3">100374</strain>
    </source>
</reference>
<dbReference type="InterPro" id="IPR009492">
    <property type="entry name" value="TniQ"/>
</dbReference>
<accession>A0A2G6QFH8</accession>
<protein>
    <recommendedName>
        <fullName evidence="1">TniQ domain-containing protein</fullName>
    </recommendedName>
</protein>
<dbReference type="Proteomes" id="UP000228484">
    <property type="component" value="Unassembled WGS sequence"/>
</dbReference>
<dbReference type="Pfam" id="PF06527">
    <property type="entry name" value="TniQ"/>
    <property type="match status" value="1"/>
</dbReference>
<evidence type="ECO:0000313" key="3">
    <source>
        <dbReference type="Proteomes" id="UP000228484"/>
    </source>
</evidence>
<dbReference type="EMBL" id="NWUW01000005">
    <property type="protein sequence ID" value="PIE95583.1"/>
    <property type="molecule type" value="Genomic_DNA"/>
</dbReference>
<organism evidence="2 3">
    <name type="scientific">Bacillus fungorum</name>
    <dbReference type="NCBI Taxonomy" id="2039284"/>
    <lineage>
        <taxon>Bacteria</taxon>
        <taxon>Bacillati</taxon>
        <taxon>Bacillota</taxon>
        <taxon>Bacilli</taxon>
        <taxon>Bacillales</taxon>
        <taxon>Bacillaceae</taxon>
        <taxon>Bacillus</taxon>
    </lineage>
</organism>
<comment type="caution">
    <text evidence="2">The sequence shown here is derived from an EMBL/GenBank/DDBJ whole genome shotgun (WGS) entry which is preliminary data.</text>
</comment>